<dbReference type="InterPro" id="IPR036513">
    <property type="entry name" value="STAS_dom_sf"/>
</dbReference>
<dbReference type="Pfam" id="PF11964">
    <property type="entry name" value="SpoIIAA-like"/>
    <property type="match status" value="1"/>
</dbReference>
<sequence length="119" mass="12652">MQFWDDGLIVAEVSGFGTAPLLDALGAGVAEAMVRVPEVECRGLADMRHGVGSTPGCVASMVSFLKEHGARISRAAIVAPWPLAGLARLAVRMADQQGVQFFGDRESAQQWLSQFGRPP</sequence>
<protein>
    <recommendedName>
        <fullName evidence="3">STAS/SEC14 domain-containing protein</fullName>
    </recommendedName>
</protein>
<dbReference type="SUPFAM" id="SSF52091">
    <property type="entry name" value="SpoIIaa-like"/>
    <property type="match status" value="1"/>
</dbReference>
<accession>A0ABN9UEG5</accession>
<gene>
    <name evidence="1" type="ORF">PCOR1329_LOCUS47817</name>
</gene>
<evidence type="ECO:0008006" key="3">
    <source>
        <dbReference type="Google" id="ProtNLM"/>
    </source>
</evidence>
<dbReference type="EMBL" id="CAUYUJ010015764">
    <property type="protein sequence ID" value="CAK0857860.1"/>
    <property type="molecule type" value="Genomic_DNA"/>
</dbReference>
<comment type="caution">
    <text evidence="1">The sequence shown here is derived from an EMBL/GenBank/DDBJ whole genome shotgun (WGS) entry which is preliminary data.</text>
</comment>
<reference evidence="1" key="1">
    <citation type="submission" date="2023-10" db="EMBL/GenBank/DDBJ databases">
        <authorList>
            <person name="Chen Y."/>
            <person name="Shah S."/>
            <person name="Dougan E. K."/>
            <person name="Thang M."/>
            <person name="Chan C."/>
        </authorList>
    </citation>
    <scope>NUCLEOTIDE SEQUENCE [LARGE SCALE GENOMIC DNA]</scope>
</reference>
<proteinExistence type="predicted"/>
<evidence type="ECO:0000313" key="1">
    <source>
        <dbReference type="EMBL" id="CAK0857860.1"/>
    </source>
</evidence>
<name>A0ABN9UEG5_9DINO</name>
<dbReference type="InterPro" id="IPR021866">
    <property type="entry name" value="SpoIIAA-like"/>
</dbReference>
<organism evidence="1 2">
    <name type="scientific">Prorocentrum cordatum</name>
    <dbReference type="NCBI Taxonomy" id="2364126"/>
    <lineage>
        <taxon>Eukaryota</taxon>
        <taxon>Sar</taxon>
        <taxon>Alveolata</taxon>
        <taxon>Dinophyceae</taxon>
        <taxon>Prorocentrales</taxon>
        <taxon>Prorocentraceae</taxon>
        <taxon>Prorocentrum</taxon>
    </lineage>
</organism>
<dbReference type="InterPro" id="IPR038396">
    <property type="entry name" value="SpoIIAA-like_sf"/>
</dbReference>
<evidence type="ECO:0000313" key="2">
    <source>
        <dbReference type="Proteomes" id="UP001189429"/>
    </source>
</evidence>
<dbReference type="Proteomes" id="UP001189429">
    <property type="component" value="Unassembled WGS sequence"/>
</dbReference>
<keyword evidence="2" id="KW-1185">Reference proteome</keyword>
<dbReference type="Gene3D" id="3.40.50.10600">
    <property type="entry name" value="SpoIIaa-like domains"/>
    <property type="match status" value="1"/>
</dbReference>